<feature type="region of interest" description="Disordered" evidence="2">
    <location>
        <begin position="824"/>
        <end position="844"/>
    </location>
</feature>
<feature type="compositionally biased region" description="Basic residues" evidence="2">
    <location>
        <begin position="40"/>
        <end position="50"/>
    </location>
</feature>
<feature type="compositionally biased region" description="Polar residues" evidence="2">
    <location>
        <begin position="329"/>
        <end position="379"/>
    </location>
</feature>
<feature type="region of interest" description="Disordered" evidence="2">
    <location>
        <begin position="974"/>
        <end position="1004"/>
    </location>
</feature>
<feature type="region of interest" description="Disordered" evidence="2">
    <location>
        <begin position="526"/>
        <end position="547"/>
    </location>
</feature>
<feature type="region of interest" description="Disordered" evidence="2">
    <location>
        <begin position="1"/>
        <end position="110"/>
    </location>
</feature>
<gene>
    <name evidence="3" type="ORF">AZE42_01879</name>
</gene>
<feature type="compositionally biased region" description="Polar residues" evidence="2">
    <location>
        <begin position="974"/>
        <end position="989"/>
    </location>
</feature>
<feature type="compositionally biased region" description="Low complexity" evidence="2">
    <location>
        <begin position="317"/>
        <end position="328"/>
    </location>
</feature>
<feature type="region of interest" description="Disordered" evidence="2">
    <location>
        <begin position="614"/>
        <end position="703"/>
    </location>
</feature>
<feature type="compositionally biased region" description="Low complexity" evidence="2">
    <location>
        <begin position="687"/>
        <end position="698"/>
    </location>
</feature>
<feature type="region of interest" description="Disordered" evidence="2">
    <location>
        <begin position="317"/>
        <end position="386"/>
    </location>
</feature>
<feature type="coiled-coil region" evidence="1">
    <location>
        <begin position="213"/>
        <end position="241"/>
    </location>
</feature>
<feature type="compositionally biased region" description="Low complexity" evidence="2">
    <location>
        <begin position="532"/>
        <end position="541"/>
    </location>
</feature>
<sequence length="1170" mass="126826">MDPTFDVSNKVQDSTMAAKQRFESFKMGGGAPANSLTNYHPKHSHGRSRSRNSSISSLSTLSLSASTSAPSLPTPPELFINTPTNAPSSVPPTKRPTSHHRRRSSVSTRCESAELMGVSLPDLPPAHSDDNINLGDRDSIRRRALWALEGKPDVAFSKVEIPDMTSPDLTKSFEFSTKPALSAGTGISGLGINNLMSKRDSFGKLFGPTSTSKDQLHTLIEEEEEEEEEQEQEEQDEIQEECPGQVAEVIEEVPAIELVTPASIAKSPARPRPASLNLKPLSLVSAVSCNPGNLPTPTLTPSHRYHGLRSLALASDTNAMDSSSSSMNHRSITATPSTGSFQLASRRSCSSETPSYGKRSSISYKRSNVSVPRHTNSLPSPDATPINCRFPELSDVGSISEEPLTASEQHFLFKSHNVLLSRIIDLERTLRSRSMSRSRPLSVVSDASMTSSEPSDEMLQLISDLKAERDELKRDVDGWRMRVADADKQANVLARRVEAERMEAWVARSHLGLLEVEKNTLEKALGSKNSELEQSMSQSEQVKQERDDMREELDRLRARLRDADNAVDECIRLRAALDQERTRRTELEKLLDNAGLLNMPTIPHPIDGQAKCSLPSRSFGTRPRGLGFQSVQSIDSDSSSTDVESVDHTFTKAELTLDAVTEEDEDFSDEDELAGYEDEDEDESDLSFQSPGSSSIGSNDEVDLGPVSVLNGVTTRLNSLSKPVTSKPSHRSRASLSKTWTFPRGQTGAPVKHDADEIDRFFGCLDDIDNTSPLSEEMGKALFTSTFGSANDDEDEDELPPFVIPSDVGTVVSELPTSKGLDVVLEEEGEGEADDEDDGEPLGEEVEGGIRFTFNPPAICVSPPPAICITPPAETEPALVHPFARQPVPVYEPFDDEEDALFAFPQSRVVQPSSSAPTSESSSRPSCRTTNSPSSIPRATLLRSFVPSTPPCSATSLSDVSGYFTAPPSYPATSFITPPSRRGGTTPSFIPQPVSPSPCKITTSTKSRVPVLRSKATTNVNDDATPRCCGTSEKITVARSASPDNCEYPERQAPISPFSSIMSSPLAARFSFQTFSNFIPLSWSPGAAAVSSRTTPSISISSSGDGDAAEAVSLFASACPGVRRSAERRFVSRDQQLEKLRNRLGDDHNGIEHCLAVNACGSCKNANIFL</sequence>
<keyword evidence="1" id="KW-0175">Coiled coil</keyword>
<dbReference type="OrthoDB" id="2528184at2759"/>
<accession>A0A1J8PFA5</accession>
<feature type="compositionally biased region" description="Low complexity" evidence="2">
    <location>
        <begin position="51"/>
        <end position="71"/>
    </location>
</feature>
<evidence type="ECO:0000313" key="3">
    <source>
        <dbReference type="EMBL" id="OJA07685.1"/>
    </source>
</evidence>
<dbReference type="Proteomes" id="UP000183567">
    <property type="component" value="Unassembled WGS sequence"/>
</dbReference>
<evidence type="ECO:0000256" key="2">
    <source>
        <dbReference type="SAM" id="MobiDB-lite"/>
    </source>
</evidence>
<proteinExistence type="predicted"/>
<feature type="compositionally biased region" description="Low complexity" evidence="2">
    <location>
        <begin position="630"/>
        <end position="643"/>
    </location>
</feature>
<feature type="compositionally biased region" description="Polar residues" evidence="2">
    <location>
        <begin position="1"/>
        <end position="17"/>
    </location>
</feature>
<dbReference type="STRING" id="180088.A0A1J8PFA5"/>
<feature type="compositionally biased region" description="Acidic residues" evidence="2">
    <location>
        <begin position="660"/>
        <end position="685"/>
    </location>
</feature>
<reference evidence="3 4" key="1">
    <citation type="submission" date="2016-03" db="EMBL/GenBank/DDBJ databases">
        <title>Comparative genomics of the ectomycorrhizal sister species Rhizopogon vinicolor and Rhizopogon vesiculosus (Basidiomycota: Boletales) reveals a divergence of the mating type B locus.</title>
        <authorList>
            <person name="Mujic A.B."/>
            <person name="Kuo A."/>
            <person name="Tritt A."/>
            <person name="Lipzen A."/>
            <person name="Chen C."/>
            <person name="Johnson J."/>
            <person name="Sharma A."/>
            <person name="Barry K."/>
            <person name="Grigoriev I.V."/>
            <person name="Spatafora J.W."/>
        </authorList>
    </citation>
    <scope>NUCLEOTIDE SEQUENCE [LARGE SCALE GENOMIC DNA]</scope>
    <source>
        <strain evidence="3 4">AM-OR11-056</strain>
    </source>
</reference>
<evidence type="ECO:0000313" key="4">
    <source>
        <dbReference type="Proteomes" id="UP000183567"/>
    </source>
</evidence>
<evidence type="ECO:0000256" key="1">
    <source>
        <dbReference type="SAM" id="Coils"/>
    </source>
</evidence>
<protein>
    <submittedName>
        <fullName evidence="3">Uncharacterized protein</fullName>
    </submittedName>
</protein>
<comment type="caution">
    <text evidence="3">The sequence shown here is derived from an EMBL/GenBank/DDBJ whole genome shotgun (WGS) entry which is preliminary data.</text>
</comment>
<organism evidence="3 4">
    <name type="scientific">Rhizopogon vesiculosus</name>
    <dbReference type="NCBI Taxonomy" id="180088"/>
    <lineage>
        <taxon>Eukaryota</taxon>
        <taxon>Fungi</taxon>
        <taxon>Dikarya</taxon>
        <taxon>Basidiomycota</taxon>
        <taxon>Agaricomycotina</taxon>
        <taxon>Agaricomycetes</taxon>
        <taxon>Agaricomycetidae</taxon>
        <taxon>Boletales</taxon>
        <taxon>Suillineae</taxon>
        <taxon>Rhizopogonaceae</taxon>
        <taxon>Rhizopogon</taxon>
    </lineage>
</organism>
<feature type="compositionally biased region" description="Polar residues" evidence="2">
    <location>
        <begin position="927"/>
        <end position="937"/>
    </location>
</feature>
<feature type="region of interest" description="Disordered" evidence="2">
    <location>
        <begin position="906"/>
        <end position="939"/>
    </location>
</feature>
<name>A0A1J8PFA5_9AGAM</name>
<keyword evidence="4" id="KW-1185">Reference proteome</keyword>
<dbReference type="EMBL" id="LVVM01006583">
    <property type="protein sequence ID" value="OJA07685.1"/>
    <property type="molecule type" value="Genomic_DNA"/>
</dbReference>
<feature type="coiled-coil region" evidence="1">
    <location>
        <begin position="455"/>
        <end position="489"/>
    </location>
</feature>
<feature type="compositionally biased region" description="Low complexity" evidence="2">
    <location>
        <begin position="912"/>
        <end position="926"/>
    </location>
</feature>
<dbReference type="AlphaFoldDB" id="A0A1J8PFA5"/>